<reference evidence="10 11" key="1">
    <citation type="submission" date="2019-09" db="EMBL/GenBank/DDBJ databases">
        <title>Arthrobacter zafarii sp. nov., a moderately thermotolerant and halotolerant actinobacterium isolated from Cholistan desert soil of Pakistan.</title>
        <authorList>
            <person name="Amin A."/>
            <person name="Ahmed I."/>
            <person name="Khalid N."/>
            <person name="Schumann P."/>
            <person name="Busse H.J."/>
            <person name="Khan I.U."/>
            <person name="Li S."/>
            <person name="Li W.J."/>
        </authorList>
    </citation>
    <scope>NUCLEOTIDE SEQUENCE [LARGE SCALE GENOMIC DNA]</scope>
    <source>
        <strain evidence="10 11">NCCP-1664</strain>
    </source>
</reference>
<keyword evidence="3 7" id="KW-0862">Zinc</keyword>
<dbReference type="GO" id="GO:0008270">
    <property type="term" value="F:zinc ion binding"/>
    <property type="evidence" value="ECO:0007669"/>
    <property type="project" value="InterPro"/>
</dbReference>
<evidence type="ECO:0000313" key="10">
    <source>
        <dbReference type="EMBL" id="GER24060.1"/>
    </source>
</evidence>
<evidence type="ECO:0000313" key="11">
    <source>
        <dbReference type="Proteomes" id="UP000325307"/>
    </source>
</evidence>
<dbReference type="PROSITE" id="PS00059">
    <property type="entry name" value="ADH_ZINC"/>
    <property type="match status" value="1"/>
</dbReference>
<name>A0A5A7NT55_9MICC</name>
<dbReference type="AlphaFoldDB" id="A0A5A7NT55"/>
<dbReference type="InterPro" id="IPR013149">
    <property type="entry name" value="ADH-like_C"/>
</dbReference>
<dbReference type="Gene3D" id="3.90.180.10">
    <property type="entry name" value="Medium-chain alcohol dehydrogenases, catalytic domain"/>
    <property type="match status" value="1"/>
</dbReference>
<comment type="cofactor">
    <cofactor evidence="1 7">
        <name>Zn(2+)</name>
        <dbReference type="ChEBI" id="CHEBI:29105"/>
    </cofactor>
</comment>
<feature type="compositionally biased region" description="Pro residues" evidence="8">
    <location>
        <begin position="374"/>
        <end position="397"/>
    </location>
</feature>
<dbReference type="SMART" id="SM00829">
    <property type="entry name" value="PKS_ER"/>
    <property type="match status" value="1"/>
</dbReference>
<evidence type="ECO:0000256" key="7">
    <source>
        <dbReference type="RuleBase" id="RU361277"/>
    </source>
</evidence>
<dbReference type="Gene3D" id="3.40.50.720">
    <property type="entry name" value="NAD(P)-binding Rossmann-like Domain"/>
    <property type="match status" value="1"/>
</dbReference>
<dbReference type="SUPFAM" id="SSF50129">
    <property type="entry name" value="GroES-like"/>
    <property type="match status" value="1"/>
</dbReference>
<dbReference type="InterPro" id="IPR047109">
    <property type="entry name" value="CAD-like"/>
</dbReference>
<feature type="region of interest" description="Disordered" evidence="8">
    <location>
        <begin position="370"/>
        <end position="410"/>
    </location>
</feature>
<protein>
    <recommendedName>
        <fullName evidence="5">alcohol dehydrogenase (NADP(+))</fullName>
        <ecNumber evidence="5">1.1.1.2</ecNumber>
    </recommendedName>
</protein>
<dbReference type="InterPro" id="IPR013154">
    <property type="entry name" value="ADH-like_N"/>
</dbReference>
<dbReference type="InterPro" id="IPR011032">
    <property type="entry name" value="GroES-like_sf"/>
</dbReference>
<evidence type="ECO:0000256" key="6">
    <source>
        <dbReference type="ARBA" id="ARBA00048262"/>
    </source>
</evidence>
<dbReference type="PANTHER" id="PTHR42683">
    <property type="entry name" value="ALDEHYDE REDUCTASE"/>
    <property type="match status" value="1"/>
</dbReference>
<gene>
    <name evidence="10" type="ORF">NCCP1664_25550</name>
</gene>
<evidence type="ECO:0000256" key="1">
    <source>
        <dbReference type="ARBA" id="ARBA00001947"/>
    </source>
</evidence>
<sequence length="410" mass="42218">MIGRPVPPPLGSLRRATAARAGAAHRASAYGIAERGGPLVALEVPRRAALPDDVVIDIDFCGLCHSDVHAGRGEWGARQLPLVPGHEIVGRVAAVGREVSGFAVGQRVGVGCLVDSCRECASCREGLEQFCERGGVGTYGALDRRTGEYTQGGYSSSIVVNQGYVLHVPESLDPAAAAPLLCAGITTYSPLRHFGAGPGSGVGVVGLGGLGHMAVKLAKALGASVTVFTTSASKVEAARALGADTVVVSGDAEAMKPVRHTLDLVIDTVAAPHSLDPYFATLRRDGTLVQLGLPGEPMPPVNPRPLLARRLRYTGSPIGGIAETQEMLDFCAEHAVAAEVEVVDAAGLNAAWDRMVAGDVRYRFVLDASTLPAPQTPAPPTSAPPTSAPQTPAPPTSAPRTSAPQTPPAE</sequence>
<evidence type="ECO:0000256" key="4">
    <source>
        <dbReference type="ARBA" id="ARBA00023002"/>
    </source>
</evidence>
<comment type="caution">
    <text evidence="10">The sequence shown here is derived from an EMBL/GenBank/DDBJ whole genome shotgun (WGS) entry which is preliminary data.</text>
</comment>
<dbReference type="SUPFAM" id="SSF51735">
    <property type="entry name" value="NAD(P)-binding Rossmann-fold domains"/>
    <property type="match status" value="1"/>
</dbReference>
<keyword evidence="4" id="KW-0560">Oxidoreductase</keyword>
<comment type="catalytic activity">
    <reaction evidence="6">
        <text>a primary alcohol + NADP(+) = an aldehyde + NADPH + H(+)</text>
        <dbReference type="Rhea" id="RHEA:15937"/>
        <dbReference type="ChEBI" id="CHEBI:15378"/>
        <dbReference type="ChEBI" id="CHEBI:15734"/>
        <dbReference type="ChEBI" id="CHEBI:17478"/>
        <dbReference type="ChEBI" id="CHEBI:57783"/>
        <dbReference type="ChEBI" id="CHEBI:58349"/>
        <dbReference type="EC" id="1.1.1.2"/>
    </reaction>
</comment>
<dbReference type="EMBL" id="BKDJ01000015">
    <property type="protein sequence ID" value="GER24060.1"/>
    <property type="molecule type" value="Genomic_DNA"/>
</dbReference>
<evidence type="ECO:0000256" key="3">
    <source>
        <dbReference type="ARBA" id="ARBA00022833"/>
    </source>
</evidence>
<dbReference type="EC" id="1.1.1.2" evidence="5"/>
<evidence type="ECO:0000256" key="2">
    <source>
        <dbReference type="ARBA" id="ARBA00022723"/>
    </source>
</evidence>
<evidence type="ECO:0000256" key="8">
    <source>
        <dbReference type="SAM" id="MobiDB-lite"/>
    </source>
</evidence>
<accession>A0A5A7NT55</accession>
<dbReference type="GO" id="GO:0008106">
    <property type="term" value="F:alcohol dehydrogenase (NADP+) activity"/>
    <property type="evidence" value="ECO:0007669"/>
    <property type="project" value="UniProtKB-EC"/>
</dbReference>
<dbReference type="CDD" id="cd05283">
    <property type="entry name" value="CAD1"/>
    <property type="match status" value="1"/>
</dbReference>
<dbReference type="OrthoDB" id="3567264at2"/>
<dbReference type="Pfam" id="PF00107">
    <property type="entry name" value="ADH_zinc_N"/>
    <property type="match status" value="1"/>
</dbReference>
<evidence type="ECO:0000259" key="9">
    <source>
        <dbReference type="SMART" id="SM00829"/>
    </source>
</evidence>
<evidence type="ECO:0000256" key="5">
    <source>
        <dbReference type="ARBA" id="ARBA00024074"/>
    </source>
</evidence>
<dbReference type="InterPro" id="IPR020843">
    <property type="entry name" value="ER"/>
</dbReference>
<dbReference type="Proteomes" id="UP000325307">
    <property type="component" value="Unassembled WGS sequence"/>
</dbReference>
<dbReference type="InterPro" id="IPR002328">
    <property type="entry name" value="ADH_Zn_CS"/>
</dbReference>
<feature type="domain" description="Enoyl reductase (ER)" evidence="9">
    <location>
        <begin position="36"/>
        <end position="366"/>
    </location>
</feature>
<keyword evidence="2 7" id="KW-0479">Metal-binding</keyword>
<proteinExistence type="inferred from homology"/>
<comment type="similarity">
    <text evidence="7">Belongs to the zinc-containing alcohol dehydrogenase family.</text>
</comment>
<organism evidence="10 11">
    <name type="scientific">Zafaria cholistanensis</name>
    <dbReference type="NCBI Taxonomy" id="1682741"/>
    <lineage>
        <taxon>Bacteria</taxon>
        <taxon>Bacillati</taxon>
        <taxon>Actinomycetota</taxon>
        <taxon>Actinomycetes</taxon>
        <taxon>Micrococcales</taxon>
        <taxon>Micrococcaceae</taxon>
        <taxon>Zafaria</taxon>
    </lineage>
</organism>
<dbReference type="FunFam" id="3.40.50.720:FF:000022">
    <property type="entry name" value="Cinnamyl alcohol dehydrogenase"/>
    <property type="match status" value="1"/>
</dbReference>
<keyword evidence="11" id="KW-1185">Reference proteome</keyword>
<dbReference type="RefSeq" id="WP_149957653.1">
    <property type="nucleotide sequence ID" value="NZ_BKDJ01000015.1"/>
</dbReference>
<dbReference type="Pfam" id="PF08240">
    <property type="entry name" value="ADH_N"/>
    <property type="match status" value="1"/>
</dbReference>
<dbReference type="InterPro" id="IPR036291">
    <property type="entry name" value="NAD(P)-bd_dom_sf"/>
</dbReference>